<evidence type="ECO:0000259" key="3">
    <source>
        <dbReference type="PROSITE" id="PS51471"/>
    </source>
</evidence>
<evidence type="ECO:0000313" key="4">
    <source>
        <dbReference type="EMBL" id="CCO19747.1"/>
    </source>
</evidence>
<keyword evidence="1" id="KW-0408">Iron</keyword>
<evidence type="ECO:0000313" key="5">
    <source>
        <dbReference type="Proteomes" id="UP000198341"/>
    </source>
</evidence>
<keyword evidence="1" id="KW-0560">Oxidoreductase</keyword>
<dbReference type="EMBL" id="FO082265">
    <property type="protein sequence ID" value="CCO19747.1"/>
    <property type="molecule type" value="Genomic_DNA"/>
</dbReference>
<keyword evidence="1" id="KW-0479">Metal-binding</keyword>
<proteinExistence type="inferred from homology"/>
<reference evidence="4 5" key="1">
    <citation type="submission" date="2011-10" db="EMBL/GenBank/DDBJ databases">
        <authorList>
            <person name="Genoscope - CEA"/>
        </authorList>
    </citation>
    <scope>NUCLEOTIDE SEQUENCE [LARGE SCALE GENOMIC DNA]</scope>
    <source>
        <strain evidence="4 5">RCC 1105</strain>
    </source>
</reference>
<dbReference type="GO" id="GO:0046872">
    <property type="term" value="F:metal ion binding"/>
    <property type="evidence" value="ECO:0007669"/>
    <property type="project" value="UniProtKB-KW"/>
</dbReference>
<evidence type="ECO:0000256" key="1">
    <source>
        <dbReference type="RuleBase" id="RU003682"/>
    </source>
</evidence>
<dbReference type="GO" id="GO:0016491">
    <property type="term" value="F:oxidoreductase activity"/>
    <property type="evidence" value="ECO:0007669"/>
    <property type="project" value="UniProtKB-KW"/>
</dbReference>
<dbReference type="Gene3D" id="2.60.120.620">
    <property type="entry name" value="q2cbj1_9rhob like domain"/>
    <property type="match status" value="1"/>
</dbReference>
<evidence type="ECO:0000256" key="2">
    <source>
        <dbReference type="SAM" id="MobiDB-lite"/>
    </source>
</evidence>
<dbReference type="RefSeq" id="XP_007509290.1">
    <property type="nucleotide sequence ID" value="XM_007509228.1"/>
</dbReference>
<organism evidence="4 5">
    <name type="scientific">Bathycoccus prasinos</name>
    <dbReference type="NCBI Taxonomy" id="41875"/>
    <lineage>
        <taxon>Eukaryota</taxon>
        <taxon>Viridiplantae</taxon>
        <taxon>Chlorophyta</taxon>
        <taxon>Mamiellophyceae</taxon>
        <taxon>Mamiellales</taxon>
        <taxon>Bathycoccaceae</taxon>
        <taxon>Bathycoccus</taxon>
    </lineage>
</organism>
<gene>
    <name evidence="4" type="ordered locus">Bathy14g00330</name>
</gene>
<dbReference type="KEGG" id="bpg:Bathy14g00330"/>
<protein>
    <recommendedName>
        <fullName evidence="3">Fe2OG dioxygenase domain-containing protein</fullName>
    </recommendedName>
</protein>
<feature type="domain" description="Fe2OG dioxygenase" evidence="3">
    <location>
        <begin position="136"/>
        <end position="265"/>
    </location>
</feature>
<comment type="similarity">
    <text evidence="1">Belongs to the iron/ascorbate-dependent oxidoreductase family.</text>
</comment>
<dbReference type="PROSITE" id="PS51471">
    <property type="entry name" value="FE2OG_OXY"/>
    <property type="match status" value="1"/>
</dbReference>
<dbReference type="InterPro" id="IPR005123">
    <property type="entry name" value="Oxoglu/Fe-dep_dioxygenase_dom"/>
</dbReference>
<dbReference type="AlphaFoldDB" id="K8END2"/>
<sequence>MKKNSAKGLSDDADCSYEKIDFQSVKNRVVEKIETATVERVPFSHVFVKGIFSERVYACALRHLANKDTEENLTYVPMANWPGRNSIPLIDKFGKVKAKEPSFWGHLSRALGSDEVKSAYVRKFGATMERRFGGVKVERVLQNVRLNHRLDLTRDTSGYSIPPHTDTNEKAVSILYYLAFPETSNTSVGTRMYASKNKRDDGIRYPPRGSTSTPSKNFNNDFEEVESIPFVPNVVFAFAPCWSSWHGVENIGNGERDTIQGFVTIEELVGEGHFDKYGSQKPCVA</sequence>
<keyword evidence="5" id="KW-1185">Reference proteome</keyword>
<feature type="region of interest" description="Disordered" evidence="2">
    <location>
        <begin position="198"/>
        <end position="217"/>
    </location>
</feature>
<dbReference type="GeneID" id="19011765"/>
<dbReference type="Proteomes" id="UP000198341">
    <property type="component" value="Chromosome 14"/>
</dbReference>
<accession>K8END2</accession>
<name>K8END2_9CHLO</name>